<evidence type="ECO:0000256" key="15">
    <source>
        <dbReference type="ARBA" id="ARBA00023136"/>
    </source>
</evidence>
<protein>
    <recommendedName>
        <fullName evidence="6">Delta 8-(E)-sphingolipid desaturase</fullName>
        <ecNumber evidence="5">1.14.19.18</ecNumber>
    </recommendedName>
</protein>
<dbReference type="PANTHER" id="PTHR19353">
    <property type="entry name" value="FATTY ACID DESATURASE 2"/>
    <property type="match status" value="1"/>
</dbReference>
<dbReference type="AlphaFoldDB" id="A0A077R206"/>
<evidence type="ECO:0000256" key="12">
    <source>
        <dbReference type="ARBA" id="ARBA00023002"/>
    </source>
</evidence>
<dbReference type="GO" id="GO:0006665">
    <property type="term" value="P:sphingolipid metabolic process"/>
    <property type="evidence" value="ECO:0007669"/>
    <property type="project" value="UniProtKB-UniPathway"/>
</dbReference>
<evidence type="ECO:0000256" key="9">
    <source>
        <dbReference type="ARBA" id="ARBA00022723"/>
    </source>
</evidence>
<evidence type="ECO:0000256" key="11">
    <source>
        <dbReference type="ARBA" id="ARBA00022989"/>
    </source>
</evidence>
<evidence type="ECO:0000256" key="6">
    <source>
        <dbReference type="ARBA" id="ARBA00016939"/>
    </source>
</evidence>
<accession>A0A077R206</accession>
<keyword evidence="14" id="KW-0443">Lipid metabolism</keyword>
<name>A0A077R206_9BASI</name>
<evidence type="ECO:0000256" key="7">
    <source>
        <dbReference type="ARBA" id="ARBA00022617"/>
    </source>
</evidence>
<keyword evidence="15 17" id="KW-0472">Membrane</keyword>
<proteinExistence type="inferred from homology"/>
<evidence type="ECO:0000256" key="16">
    <source>
        <dbReference type="SAM" id="MobiDB-lite"/>
    </source>
</evidence>
<dbReference type="UniPathway" id="UPA00222"/>
<dbReference type="GO" id="GO:0016020">
    <property type="term" value="C:membrane"/>
    <property type="evidence" value="ECO:0007669"/>
    <property type="project" value="UniProtKB-SubCell"/>
</dbReference>
<keyword evidence="11 17" id="KW-1133">Transmembrane helix</keyword>
<feature type="compositionally biased region" description="Polar residues" evidence="16">
    <location>
        <begin position="144"/>
        <end position="161"/>
    </location>
</feature>
<evidence type="ECO:0000256" key="13">
    <source>
        <dbReference type="ARBA" id="ARBA00023004"/>
    </source>
</evidence>
<dbReference type="InterPro" id="IPR005804">
    <property type="entry name" value="FA_desaturase_dom"/>
</dbReference>
<keyword evidence="13" id="KW-0408">Iron</keyword>
<feature type="region of interest" description="Disordered" evidence="16">
    <location>
        <begin position="183"/>
        <end position="206"/>
    </location>
</feature>
<dbReference type="Pfam" id="PF00173">
    <property type="entry name" value="Cyt-b5"/>
    <property type="match status" value="1"/>
</dbReference>
<feature type="compositionally biased region" description="Low complexity" evidence="16">
    <location>
        <begin position="185"/>
        <end position="206"/>
    </location>
</feature>
<comment type="pathway">
    <text evidence="2">Lipid metabolism; sphingolipid metabolism.</text>
</comment>
<dbReference type="EMBL" id="HG529692">
    <property type="protein sequence ID" value="CDI56535.1"/>
    <property type="molecule type" value="Genomic_DNA"/>
</dbReference>
<comment type="subcellular location">
    <subcellularLocation>
        <location evidence="1">Membrane</location>
        <topology evidence="1">Multi-pass membrane protein</topology>
    </subcellularLocation>
</comment>
<keyword evidence="12" id="KW-0560">Oxidoreductase</keyword>
<sequence>MLRDVGTSVPLMSTSAAAEVEHQTRQPKTFTRSQLAQRIAQGETLVLHRRKVYKLDRWLTTHPGGELAILHFVGRDASDEIEAYHSDATMQRLMSRFVIGYLDYADWHNYKPLVPPVQLGYRKGKLDHPHAQIAMWLHRNTPMTSLASSQRQSQEPHNSSDSNDESLVESLVLGSAASLDDGLESSAKSASTSHNSSAPTSVSSSTLIVERPEGFPLPVDLLEPPPDPQSIDPAHERNISEAYKQLHQNVKDAGLYTLRLSGYAREMARYVLLGSIAYAFWSRGQSQLLLEKTAPPFSTSTFHPSTISFLVSSFFLGLFWHQLTFSAHDSGHSGITHSWQWDRIIGTTIADFIGGLSIGWWCDNHDVHHLVTNHPEHDPDIQHMPFFAISPAFVLAGQTTVINGNRNIDVSPSSKSQPLGLWSSYYRRVLEFDAASRFLLKYQHTLYYVVMAFGRFNLYANSYGFLAIKARRDRWWLLELAGLFTFWMWYGYGLLGSLPNWSIRVAYLMISHIVTSPLHIQIVLSHFAQSCEDLGLNESFASRQIRTTMDVDCPPWLDFVHGGLHMQVSHHLFPRVPRHNLRELRDRFVLPFAKEWGLEYHEYGFANGNGRVLATLKRVADQVHILAKVAQAEAKGQLSH</sequence>
<dbReference type="PANTHER" id="PTHR19353:SF30">
    <property type="entry name" value="DELTA 8-(E)-SPHINGOLIPID DESATURASE"/>
    <property type="match status" value="1"/>
</dbReference>
<dbReference type="EC" id="1.14.19.18" evidence="5"/>
<dbReference type="PIRSF" id="PIRSF015921">
    <property type="entry name" value="FA_sphinglp_des"/>
    <property type="match status" value="1"/>
</dbReference>
<comment type="pathway">
    <text evidence="3">Sphingolipid metabolism.</text>
</comment>
<evidence type="ECO:0000313" key="19">
    <source>
        <dbReference type="EMBL" id="CDI56535.1"/>
    </source>
</evidence>
<keyword evidence="8 17" id="KW-0812">Transmembrane</keyword>
<dbReference type="CDD" id="cd03506">
    <property type="entry name" value="Delta6-FADS-like"/>
    <property type="match status" value="1"/>
</dbReference>
<evidence type="ECO:0000256" key="8">
    <source>
        <dbReference type="ARBA" id="ARBA00022692"/>
    </source>
</evidence>
<dbReference type="InterPro" id="IPR001199">
    <property type="entry name" value="Cyt_B5-like_heme/steroid-bd"/>
</dbReference>
<dbReference type="SMART" id="SM01117">
    <property type="entry name" value="Cyt-b5"/>
    <property type="match status" value="1"/>
</dbReference>
<evidence type="ECO:0000256" key="5">
    <source>
        <dbReference type="ARBA" id="ARBA00012019"/>
    </source>
</evidence>
<dbReference type="GO" id="GO:0046872">
    <property type="term" value="F:metal ion binding"/>
    <property type="evidence" value="ECO:0007669"/>
    <property type="project" value="UniProtKB-KW"/>
</dbReference>
<evidence type="ECO:0000256" key="4">
    <source>
        <dbReference type="ARBA" id="ARBA00009295"/>
    </source>
</evidence>
<reference evidence="19" key="1">
    <citation type="journal article" date="2014" name="Genome Biol. Evol.">
        <title>Gene Loss Rather Than Gene Gain Is Associated with a Host Jump from Monocots to Dicots in the Smut Fungus Melanopsichium pennsylvanicum.</title>
        <authorList>
            <person name="Sharma R."/>
            <person name="Mishra B."/>
            <person name="Runge F."/>
            <person name="Thines M."/>
        </authorList>
    </citation>
    <scope>NUCLEOTIDE SEQUENCE</scope>
    <source>
        <strain evidence="19">4</strain>
    </source>
</reference>
<feature type="transmembrane region" description="Helical" evidence="17">
    <location>
        <begin position="446"/>
        <end position="468"/>
    </location>
</feature>
<evidence type="ECO:0000256" key="1">
    <source>
        <dbReference type="ARBA" id="ARBA00004141"/>
    </source>
</evidence>
<keyword evidence="10" id="KW-0746">Sphingolipid metabolism</keyword>
<feature type="transmembrane region" description="Helical" evidence="17">
    <location>
        <begin position="475"/>
        <end position="495"/>
    </location>
</feature>
<dbReference type="Pfam" id="PF00487">
    <property type="entry name" value="FA_desaturase"/>
    <property type="match status" value="1"/>
</dbReference>
<evidence type="ECO:0000256" key="10">
    <source>
        <dbReference type="ARBA" id="ARBA00022919"/>
    </source>
</evidence>
<dbReference type="InterPro" id="IPR012171">
    <property type="entry name" value="Fatty_acid_desaturase"/>
</dbReference>
<dbReference type="Gene3D" id="3.10.120.10">
    <property type="entry name" value="Cytochrome b5-like heme/steroid binding domain"/>
    <property type="match status" value="1"/>
</dbReference>
<evidence type="ECO:0000256" key="17">
    <source>
        <dbReference type="SAM" id="Phobius"/>
    </source>
</evidence>
<keyword evidence="7" id="KW-0349">Heme</keyword>
<evidence type="ECO:0000256" key="2">
    <source>
        <dbReference type="ARBA" id="ARBA00004760"/>
    </source>
</evidence>
<dbReference type="InterPro" id="IPR036400">
    <property type="entry name" value="Cyt_B5-like_heme/steroid_sf"/>
</dbReference>
<organism evidence="19">
    <name type="scientific">Melanopsichium pennsylvanicum 4</name>
    <dbReference type="NCBI Taxonomy" id="1398559"/>
    <lineage>
        <taxon>Eukaryota</taxon>
        <taxon>Fungi</taxon>
        <taxon>Dikarya</taxon>
        <taxon>Basidiomycota</taxon>
        <taxon>Ustilaginomycotina</taxon>
        <taxon>Ustilaginomycetes</taxon>
        <taxon>Ustilaginales</taxon>
        <taxon>Ustilaginaceae</taxon>
        <taxon>Melanopsichium</taxon>
    </lineage>
</organism>
<dbReference type="PROSITE" id="PS50255">
    <property type="entry name" value="CYTOCHROME_B5_2"/>
    <property type="match status" value="1"/>
</dbReference>
<keyword evidence="9" id="KW-0479">Metal-binding</keyword>
<dbReference type="GO" id="GO:0016717">
    <property type="term" value="F:oxidoreductase activity, acting on paired donors, with oxidation of a pair of donors resulting in the reduction of molecular oxygen to two molecules of water"/>
    <property type="evidence" value="ECO:0007669"/>
    <property type="project" value="TreeGrafter"/>
</dbReference>
<feature type="domain" description="Cytochrome b5 heme-binding" evidence="18">
    <location>
        <begin position="27"/>
        <end position="103"/>
    </location>
</feature>
<comment type="similarity">
    <text evidence="4">Belongs to the fatty acid desaturase type 1 family.</text>
</comment>
<dbReference type="SUPFAM" id="SSF55856">
    <property type="entry name" value="Cytochrome b5-like heme/steroid binding domain"/>
    <property type="match status" value="1"/>
</dbReference>
<evidence type="ECO:0000256" key="14">
    <source>
        <dbReference type="ARBA" id="ARBA00023098"/>
    </source>
</evidence>
<feature type="region of interest" description="Disordered" evidence="16">
    <location>
        <begin position="144"/>
        <end position="167"/>
    </location>
</feature>
<evidence type="ECO:0000256" key="3">
    <source>
        <dbReference type="ARBA" id="ARBA00004991"/>
    </source>
</evidence>
<evidence type="ECO:0000259" key="18">
    <source>
        <dbReference type="PROSITE" id="PS50255"/>
    </source>
</evidence>